<name>A0ABT1S4U6_9FIRM</name>
<reference evidence="2 3" key="1">
    <citation type="submission" date="2022-06" db="EMBL/GenBank/DDBJ databases">
        <title>Isolation of gut microbiota from human fecal samples.</title>
        <authorList>
            <person name="Pamer E.G."/>
            <person name="Barat B."/>
            <person name="Waligurski E."/>
            <person name="Medina S."/>
            <person name="Paddock L."/>
            <person name="Mostad J."/>
        </authorList>
    </citation>
    <scope>NUCLEOTIDE SEQUENCE [LARGE SCALE GENOMIC DNA]</scope>
    <source>
        <strain evidence="2 3">DFI.7.95</strain>
    </source>
</reference>
<proteinExistence type="predicted"/>
<dbReference type="RefSeq" id="WP_256310011.1">
    <property type="nucleotide sequence ID" value="NZ_JANGAC010000001.1"/>
</dbReference>
<keyword evidence="1" id="KW-1133">Transmembrane helix</keyword>
<protein>
    <recommendedName>
        <fullName evidence="4">YtxH domain-containing protein</fullName>
    </recommendedName>
</protein>
<evidence type="ECO:0000313" key="3">
    <source>
        <dbReference type="Proteomes" id="UP001524478"/>
    </source>
</evidence>
<organism evidence="2 3">
    <name type="scientific">Tissierella carlieri</name>
    <dbReference type="NCBI Taxonomy" id="689904"/>
    <lineage>
        <taxon>Bacteria</taxon>
        <taxon>Bacillati</taxon>
        <taxon>Bacillota</taxon>
        <taxon>Tissierellia</taxon>
        <taxon>Tissierellales</taxon>
        <taxon>Tissierellaceae</taxon>
        <taxon>Tissierella</taxon>
    </lineage>
</organism>
<keyword evidence="3" id="KW-1185">Reference proteome</keyword>
<evidence type="ECO:0000313" key="2">
    <source>
        <dbReference type="EMBL" id="MCQ4921485.1"/>
    </source>
</evidence>
<dbReference type="EMBL" id="JANGAC010000001">
    <property type="protein sequence ID" value="MCQ4921485.1"/>
    <property type="molecule type" value="Genomic_DNA"/>
</dbReference>
<keyword evidence="1" id="KW-0472">Membrane</keyword>
<keyword evidence="1" id="KW-0812">Transmembrane</keyword>
<feature type="transmembrane region" description="Helical" evidence="1">
    <location>
        <begin position="12"/>
        <end position="31"/>
    </location>
</feature>
<evidence type="ECO:0008006" key="4">
    <source>
        <dbReference type="Google" id="ProtNLM"/>
    </source>
</evidence>
<gene>
    <name evidence="2" type="ORF">NE686_00185</name>
</gene>
<evidence type="ECO:0000256" key="1">
    <source>
        <dbReference type="SAM" id="Phobius"/>
    </source>
</evidence>
<accession>A0ABT1S4U6</accession>
<comment type="caution">
    <text evidence="2">The sequence shown here is derived from an EMBL/GenBank/DDBJ whole genome shotgun (WGS) entry which is preliminary data.</text>
</comment>
<dbReference type="Proteomes" id="UP001524478">
    <property type="component" value="Unassembled WGS sequence"/>
</dbReference>
<sequence>MFNNRYKNGAFWGTVIGTSLGIIITSKMTPLNKKKMMRTARKVRTNLRDGMNSLWD</sequence>